<dbReference type="AlphaFoldDB" id="A0AAV4UMJ1"/>
<comment type="caution">
    <text evidence="1">The sequence shown here is derived from an EMBL/GenBank/DDBJ whole genome shotgun (WGS) entry which is preliminary data.</text>
</comment>
<sequence length="281" mass="32541">MCIIPEETKTHIHHGHHAHSEVEPVPIGHYHKIIGHDAHWNSEEVKIQDEQYFRHHIPPVKGPSLGEPKPEPAAWSADEVRSLTKEEVIHPHSGSKSLDNHQHISLKNEHIRIPLSEQEVQKLIDNHHYVPIKDEHLKPPQVPQPEPAAWSADEVQILKKEQVFHPHISDHHVAHFKKELDRLVVSKEIFDEHKHHLLSQEPKPEPAPWTFDEMVIPVYKESVYPPSPVPVLYSKIYSCSVKYVYDRTNDDENDDDDAYTLTIHLSNSKMATKIIRQKSEN</sequence>
<accession>A0AAV4UMJ1</accession>
<protein>
    <submittedName>
        <fullName evidence="1">ZP domain-containing protein</fullName>
    </submittedName>
</protein>
<evidence type="ECO:0000313" key="2">
    <source>
        <dbReference type="Proteomes" id="UP001054945"/>
    </source>
</evidence>
<organism evidence="1 2">
    <name type="scientific">Caerostris extrusa</name>
    <name type="common">Bark spider</name>
    <name type="synonym">Caerostris bankana</name>
    <dbReference type="NCBI Taxonomy" id="172846"/>
    <lineage>
        <taxon>Eukaryota</taxon>
        <taxon>Metazoa</taxon>
        <taxon>Ecdysozoa</taxon>
        <taxon>Arthropoda</taxon>
        <taxon>Chelicerata</taxon>
        <taxon>Arachnida</taxon>
        <taxon>Araneae</taxon>
        <taxon>Araneomorphae</taxon>
        <taxon>Entelegynae</taxon>
        <taxon>Araneoidea</taxon>
        <taxon>Araneidae</taxon>
        <taxon>Caerostris</taxon>
    </lineage>
</organism>
<evidence type="ECO:0000313" key="1">
    <source>
        <dbReference type="EMBL" id="GIY58650.1"/>
    </source>
</evidence>
<dbReference type="EMBL" id="BPLR01013084">
    <property type="protein sequence ID" value="GIY58650.1"/>
    <property type="molecule type" value="Genomic_DNA"/>
</dbReference>
<proteinExistence type="predicted"/>
<name>A0AAV4UMJ1_CAEEX</name>
<gene>
    <name evidence="1" type="primary">AVEN_251485_1</name>
    <name evidence="1" type="ORF">CEXT_467001</name>
</gene>
<dbReference type="Proteomes" id="UP001054945">
    <property type="component" value="Unassembled WGS sequence"/>
</dbReference>
<keyword evidence="2" id="KW-1185">Reference proteome</keyword>
<reference evidence="1 2" key="1">
    <citation type="submission" date="2021-06" db="EMBL/GenBank/DDBJ databases">
        <title>Caerostris extrusa draft genome.</title>
        <authorList>
            <person name="Kono N."/>
            <person name="Arakawa K."/>
        </authorList>
    </citation>
    <scope>NUCLEOTIDE SEQUENCE [LARGE SCALE GENOMIC DNA]</scope>
</reference>